<reference evidence="7" key="2">
    <citation type="submission" date="2025-08" db="UniProtKB">
        <authorList>
            <consortium name="Ensembl"/>
        </authorList>
    </citation>
    <scope>IDENTIFICATION</scope>
</reference>
<dbReference type="Pfam" id="PF13923">
    <property type="entry name" value="zf-C3HC4_2"/>
    <property type="match status" value="1"/>
</dbReference>
<evidence type="ECO:0000259" key="5">
    <source>
        <dbReference type="PROSITE" id="PS50089"/>
    </source>
</evidence>
<dbReference type="GO" id="GO:0061630">
    <property type="term" value="F:ubiquitin protein ligase activity"/>
    <property type="evidence" value="ECO:0007669"/>
    <property type="project" value="InterPro"/>
</dbReference>
<dbReference type="GO" id="GO:0016567">
    <property type="term" value="P:protein ubiquitination"/>
    <property type="evidence" value="ECO:0007669"/>
    <property type="project" value="InterPro"/>
</dbReference>
<dbReference type="STRING" id="80972.ENSAOCP00000018110"/>
<evidence type="ECO:0000256" key="2">
    <source>
        <dbReference type="ARBA" id="ARBA00022771"/>
    </source>
</evidence>
<dbReference type="InterPro" id="IPR036875">
    <property type="entry name" value="Znf_CCHC_sf"/>
</dbReference>
<dbReference type="Gene3D" id="3.30.40.10">
    <property type="entry name" value="Zinc/RING finger domain, C3HC4 (zinc finger)"/>
    <property type="match status" value="1"/>
</dbReference>
<evidence type="ECO:0000256" key="3">
    <source>
        <dbReference type="ARBA" id="ARBA00022833"/>
    </source>
</evidence>
<keyword evidence="1" id="KW-0479">Metal-binding</keyword>
<dbReference type="OMA" id="SVVIPCC"/>
<dbReference type="SMART" id="SM00343">
    <property type="entry name" value="ZnF_C2HC"/>
    <property type="match status" value="1"/>
</dbReference>
<dbReference type="Gene3D" id="4.10.60.10">
    <property type="entry name" value="Zinc finger, CCHC-type"/>
    <property type="match status" value="1"/>
</dbReference>
<dbReference type="GO" id="GO:0003676">
    <property type="term" value="F:nucleic acid binding"/>
    <property type="evidence" value="ECO:0007669"/>
    <property type="project" value="InterPro"/>
</dbReference>
<dbReference type="GO" id="GO:0005634">
    <property type="term" value="C:nucleus"/>
    <property type="evidence" value="ECO:0007669"/>
    <property type="project" value="TreeGrafter"/>
</dbReference>
<keyword evidence="8" id="KW-1185">Reference proteome</keyword>
<dbReference type="Proteomes" id="UP001501940">
    <property type="component" value="Chromosome 19"/>
</dbReference>
<dbReference type="Ensembl" id="ENSAOCT00000027586.2">
    <property type="protein sequence ID" value="ENSAOCP00000018110.1"/>
    <property type="gene ID" value="ENSAOCG00000023269.2"/>
</dbReference>
<reference evidence="7 8" key="1">
    <citation type="submission" date="2022-01" db="EMBL/GenBank/DDBJ databases">
        <title>A chromosome-scale genome assembly of the false clownfish, Amphiprion ocellaris.</title>
        <authorList>
            <person name="Ryu T."/>
        </authorList>
    </citation>
    <scope>NUCLEOTIDE SEQUENCE [LARGE SCALE GENOMIC DNA]</scope>
</reference>
<sequence length="217" mass="24081">MQMANLVEADASEEDKIKFMIYQSAHDSMSMNKRLGTALPMNYTCYRCGNTGHHIRNCPTSGDKNFEAPLRIKKSTGIPRSFMVEVDDPTMKGAMLTNYGRYAIPAVDAEAYAIGKKEKPPFIPQEQSKSEDEDDPIPEELLCLICGDLLSDAVVIPCCGNSYCDDCIRTTLLDSEDHDCPTCGQSDVSPDTLVANRFLRQVTMRNSNSKHTILIVT</sequence>
<dbReference type="PROSITE" id="PS50158">
    <property type="entry name" value="ZF_CCHC"/>
    <property type="match status" value="1"/>
</dbReference>
<evidence type="ECO:0000256" key="4">
    <source>
        <dbReference type="PROSITE-ProRule" id="PRU00047"/>
    </source>
</evidence>
<protein>
    <recommendedName>
        <fullName evidence="9">Retinoblastoma binding protein 6</fullName>
    </recommendedName>
</protein>
<dbReference type="Pfam" id="PF00098">
    <property type="entry name" value="zf-CCHC"/>
    <property type="match status" value="1"/>
</dbReference>
<dbReference type="GO" id="GO:0006511">
    <property type="term" value="P:ubiquitin-dependent protein catabolic process"/>
    <property type="evidence" value="ECO:0007669"/>
    <property type="project" value="TreeGrafter"/>
</dbReference>
<feature type="domain" description="RING-type" evidence="5">
    <location>
        <begin position="143"/>
        <end position="183"/>
    </location>
</feature>
<evidence type="ECO:0000313" key="7">
    <source>
        <dbReference type="Ensembl" id="ENSAOCP00000018110.1"/>
    </source>
</evidence>
<dbReference type="InterPro" id="IPR013083">
    <property type="entry name" value="Znf_RING/FYVE/PHD"/>
</dbReference>
<evidence type="ECO:0000259" key="6">
    <source>
        <dbReference type="PROSITE" id="PS50158"/>
    </source>
</evidence>
<evidence type="ECO:0000313" key="8">
    <source>
        <dbReference type="Proteomes" id="UP001501940"/>
    </source>
</evidence>
<dbReference type="PANTHER" id="PTHR15439:SF0">
    <property type="entry name" value="CELL DIVISION CYCLE AND APOPTOSIS REGULATOR PROTEIN 1-RELATED"/>
    <property type="match status" value="1"/>
</dbReference>
<dbReference type="SUPFAM" id="SSF57756">
    <property type="entry name" value="Retrovirus zinc finger-like domains"/>
    <property type="match status" value="1"/>
</dbReference>
<proteinExistence type="predicted"/>
<keyword evidence="2 4" id="KW-0863">Zinc-finger</keyword>
<dbReference type="InterPro" id="IPR001878">
    <property type="entry name" value="Znf_CCHC"/>
</dbReference>
<dbReference type="GO" id="GO:0008270">
    <property type="term" value="F:zinc ion binding"/>
    <property type="evidence" value="ECO:0007669"/>
    <property type="project" value="UniProtKB-KW"/>
</dbReference>
<organism evidence="7 8">
    <name type="scientific">Amphiprion ocellaris</name>
    <name type="common">Clown anemonefish</name>
    <dbReference type="NCBI Taxonomy" id="80972"/>
    <lineage>
        <taxon>Eukaryota</taxon>
        <taxon>Metazoa</taxon>
        <taxon>Chordata</taxon>
        <taxon>Craniata</taxon>
        <taxon>Vertebrata</taxon>
        <taxon>Euteleostomi</taxon>
        <taxon>Actinopterygii</taxon>
        <taxon>Neopterygii</taxon>
        <taxon>Teleostei</taxon>
        <taxon>Neoteleostei</taxon>
        <taxon>Acanthomorphata</taxon>
        <taxon>Ovalentaria</taxon>
        <taxon>Pomacentridae</taxon>
        <taxon>Amphiprion</taxon>
    </lineage>
</organism>
<dbReference type="CDD" id="cd16620">
    <property type="entry name" value="vRING-HC-C4C4_RBBP6"/>
    <property type="match status" value="1"/>
</dbReference>
<accession>A0A3Q1BUV3</accession>
<reference evidence="7" key="3">
    <citation type="submission" date="2025-09" db="UniProtKB">
        <authorList>
            <consortium name="Ensembl"/>
        </authorList>
    </citation>
    <scope>IDENTIFICATION</scope>
</reference>
<evidence type="ECO:0000256" key="1">
    <source>
        <dbReference type="ARBA" id="ARBA00022723"/>
    </source>
</evidence>
<feature type="domain" description="CCHC-type" evidence="6">
    <location>
        <begin position="45"/>
        <end position="59"/>
    </location>
</feature>
<evidence type="ECO:0008006" key="9">
    <source>
        <dbReference type="Google" id="ProtNLM"/>
    </source>
</evidence>
<dbReference type="GeneTree" id="ENSGT00940000159365"/>
<dbReference type="InterPro" id="IPR033489">
    <property type="entry name" value="RBBP6"/>
</dbReference>
<dbReference type="PANTHER" id="PTHR15439">
    <property type="entry name" value="RETINOBLASTOMA-BINDING PROTEIN 6"/>
    <property type="match status" value="1"/>
</dbReference>
<dbReference type="AlphaFoldDB" id="A0A3Q1BUV3"/>
<keyword evidence="3" id="KW-0862">Zinc</keyword>
<name>A0A3Q1BUV3_AMPOC</name>
<dbReference type="GO" id="GO:0006397">
    <property type="term" value="P:mRNA processing"/>
    <property type="evidence" value="ECO:0007669"/>
    <property type="project" value="InterPro"/>
</dbReference>
<dbReference type="SMART" id="SM00184">
    <property type="entry name" value="RING"/>
    <property type="match status" value="1"/>
</dbReference>
<dbReference type="PROSITE" id="PS50089">
    <property type="entry name" value="ZF_RING_2"/>
    <property type="match status" value="1"/>
</dbReference>
<dbReference type="SUPFAM" id="SSF57850">
    <property type="entry name" value="RING/U-box"/>
    <property type="match status" value="1"/>
</dbReference>
<dbReference type="InterPro" id="IPR001841">
    <property type="entry name" value="Znf_RING"/>
</dbReference>